<dbReference type="NCBIfam" id="TIGR03821">
    <property type="entry name" value="EFP_modif_epmB"/>
    <property type="match status" value="1"/>
</dbReference>
<dbReference type="CDD" id="cd01335">
    <property type="entry name" value="Radical_SAM"/>
    <property type="match status" value="1"/>
</dbReference>
<dbReference type="PANTHER" id="PTHR30538">
    <property type="entry name" value="LYSINE 2,3-AMINOMUTASE-RELATED"/>
    <property type="match status" value="1"/>
</dbReference>
<keyword evidence="12" id="KW-0413">Isomerase</keyword>
<evidence type="ECO:0000256" key="12">
    <source>
        <dbReference type="ARBA" id="ARBA00023235"/>
    </source>
</evidence>
<dbReference type="AlphaFoldDB" id="A0AAU7NPU4"/>
<keyword evidence="11 14" id="KW-0411">Iron-sulfur</keyword>
<dbReference type="PIRSF" id="PIRSF004911">
    <property type="entry name" value="DUF160"/>
    <property type="match status" value="1"/>
</dbReference>
<evidence type="ECO:0000313" key="17">
    <source>
        <dbReference type="EMBL" id="XBS18965.1"/>
    </source>
</evidence>
<keyword evidence="10" id="KW-0408">Iron</keyword>
<dbReference type="InterPro" id="IPR058240">
    <property type="entry name" value="rSAM_sf"/>
</dbReference>
<dbReference type="RefSeq" id="WP_305908292.1">
    <property type="nucleotide sequence ID" value="NZ_CP157743.1"/>
</dbReference>
<comment type="cofactor">
    <cofactor evidence="2 15">
        <name>pyridoxal 5'-phosphate</name>
        <dbReference type="ChEBI" id="CHEBI:597326"/>
    </cofactor>
</comment>
<feature type="modified residue" description="N6-(pyridoxal phosphate)lysine" evidence="15">
    <location>
        <position position="324"/>
    </location>
</feature>
<evidence type="ECO:0000256" key="5">
    <source>
        <dbReference type="ARBA" id="ARBA00022363"/>
    </source>
</evidence>
<dbReference type="SUPFAM" id="SSF102114">
    <property type="entry name" value="Radical SAM enzymes"/>
    <property type="match status" value="1"/>
</dbReference>
<evidence type="ECO:0000256" key="8">
    <source>
        <dbReference type="ARBA" id="ARBA00022723"/>
    </source>
</evidence>
<evidence type="ECO:0000256" key="2">
    <source>
        <dbReference type="ARBA" id="ARBA00001933"/>
    </source>
</evidence>
<keyword evidence="8 14" id="KW-0479">Metal-binding</keyword>
<evidence type="ECO:0000256" key="6">
    <source>
        <dbReference type="ARBA" id="ARBA00022485"/>
    </source>
</evidence>
<dbReference type="NCBIfam" id="TIGR00238">
    <property type="entry name" value="KamA family radical SAM protein"/>
    <property type="match status" value="1"/>
</dbReference>
<feature type="binding site" evidence="14">
    <location>
        <position position="116"/>
    </location>
    <ligand>
        <name>[4Fe-4S] cluster</name>
        <dbReference type="ChEBI" id="CHEBI:49883"/>
        <note>4Fe-4S-S-AdoMet</note>
    </ligand>
</feature>
<evidence type="ECO:0000256" key="7">
    <source>
        <dbReference type="ARBA" id="ARBA00022691"/>
    </source>
</evidence>
<evidence type="ECO:0000256" key="4">
    <source>
        <dbReference type="ARBA" id="ARBA00008703"/>
    </source>
</evidence>
<accession>A0AAU7NPU4</accession>
<dbReference type="PROSITE" id="PS51918">
    <property type="entry name" value="RADICAL_SAM"/>
    <property type="match status" value="1"/>
</dbReference>
<evidence type="ECO:0000256" key="15">
    <source>
        <dbReference type="PIRSR" id="PIRSR603739-50"/>
    </source>
</evidence>
<dbReference type="Pfam" id="PF04055">
    <property type="entry name" value="Radical_SAM"/>
    <property type="match status" value="1"/>
</dbReference>
<evidence type="ECO:0000256" key="1">
    <source>
        <dbReference type="ARBA" id="ARBA00001352"/>
    </source>
</evidence>
<comment type="similarity">
    <text evidence="4">Belongs to the radical SAM superfamily. KamA family.</text>
</comment>
<comment type="catalytic activity">
    <reaction evidence="1">
        <text>L-lysine = D-beta-lysine</text>
        <dbReference type="Rhea" id="RHEA:44148"/>
        <dbReference type="ChEBI" id="CHEBI:32551"/>
        <dbReference type="ChEBI" id="CHEBI:84138"/>
    </reaction>
</comment>
<gene>
    <name evidence="17" type="primary">epmB</name>
    <name evidence="17" type="ORF">Q9L42_011310</name>
</gene>
<reference evidence="17 18" key="1">
    <citation type="journal article" date="2024" name="Microbiology">
        <title>Methylomarinum rosea sp. nov., a novel halophilic methanotrophic bacterium from the hypersaline Lake Elton.</title>
        <authorList>
            <person name="Suleimanov R.Z."/>
            <person name="Oshkin I.Y."/>
            <person name="Danilova O.V."/>
            <person name="Suzina N.E."/>
            <person name="Dedysh S.N."/>
        </authorList>
    </citation>
    <scope>NUCLEOTIDE SEQUENCE [LARGE SCALE GENOMIC DNA]</scope>
    <source>
        <strain evidence="17 18">Ch1-1</strain>
    </source>
</reference>
<dbReference type="PANTHER" id="PTHR30538:SF1">
    <property type="entry name" value="L-LYSINE 2,3-AMINOMUTASE"/>
    <property type="match status" value="1"/>
</dbReference>
<feature type="binding site" evidence="14">
    <location>
        <position position="112"/>
    </location>
    <ligand>
        <name>[4Fe-4S] cluster</name>
        <dbReference type="ChEBI" id="CHEBI:49883"/>
        <note>4Fe-4S-S-AdoMet</note>
    </ligand>
</feature>
<dbReference type="InterPro" id="IPR003739">
    <property type="entry name" value="Lys_aminomutase/Glu_NH3_mut"/>
</dbReference>
<name>A0AAU7NPU4_9GAMM</name>
<evidence type="ECO:0000256" key="9">
    <source>
        <dbReference type="ARBA" id="ARBA00022898"/>
    </source>
</evidence>
<dbReference type="KEGG" id="mech:Q9L42_011310"/>
<keyword evidence="18" id="KW-1185">Reference proteome</keyword>
<proteinExistence type="inferred from homology"/>
<evidence type="ECO:0000256" key="13">
    <source>
        <dbReference type="ARBA" id="ARBA00030756"/>
    </source>
</evidence>
<protein>
    <recommendedName>
        <fullName evidence="5">L-lysine 2,3-aminomutase</fullName>
    </recommendedName>
    <alternativeName>
        <fullName evidence="13">EF-P post-translational modification enzyme B</fullName>
    </alternativeName>
</protein>
<keyword evidence="6 14" id="KW-0004">4Fe-4S</keyword>
<sequence>MELNNTSWQQQLAEAFTDLNDLCRHLNIAIEDLPVLADHKAFPLKAPRSFVDCIEAGNPADPLLRQVLPLQQELSDLPGFSADPVGDLDALAEAGVLHKYQGRALFIMTGACAINCRYCFRRNFPYSDVQLTPQRQARAIAYLKTHPDISEIILSGGDPMLLSDDKLIALIRQLEQIPHLERIRIHSRLPIVLPARVTPALLDCLRLCAKPVVIVLHANHGNELSDAVKGACGQLKNQGVTLLNQSVLLKGVNDTVSALCELNEKLFSIGVLPYYLHMLDKASGTGHFAVSQEQALLLMNQIKKHLPGYLTPKLVKEVAGAPNKIMIS</sequence>
<keyword evidence="9 15" id="KW-0663">Pyridoxal phosphate</keyword>
<organism evidence="17 18">
    <name type="scientific">Methylomarinum roseum</name>
    <dbReference type="NCBI Taxonomy" id="3067653"/>
    <lineage>
        <taxon>Bacteria</taxon>
        <taxon>Pseudomonadati</taxon>
        <taxon>Pseudomonadota</taxon>
        <taxon>Gammaproteobacteria</taxon>
        <taxon>Methylococcales</taxon>
        <taxon>Methylococcaceae</taxon>
        <taxon>Methylomarinum</taxon>
    </lineage>
</organism>
<dbReference type="SFLD" id="SFLDS00029">
    <property type="entry name" value="Radical_SAM"/>
    <property type="match status" value="1"/>
</dbReference>
<keyword evidence="7" id="KW-0949">S-adenosyl-L-methionine</keyword>
<dbReference type="GO" id="GO:0046872">
    <property type="term" value="F:metal ion binding"/>
    <property type="evidence" value="ECO:0007669"/>
    <property type="project" value="UniProtKB-KW"/>
</dbReference>
<dbReference type="InterPro" id="IPR007197">
    <property type="entry name" value="rSAM"/>
</dbReference>
<evidence type="ECO:0000256" key="10">
    <source>
        <dbReference type="ARBA" id="ARBA00023004"/>
    </source>
</evidence>
<dbReference type="SFLD" id="SFLDF00314">
    <property type="entry name" value="L-lysine_2_3-aminomutase_(yjeK"/>
    <property type="match status" value="1"/>
</dbReference>
<evidence type="ECO:0000313" key="18">
    <source>
        <dbReference type="Proteomes" id="UP001225378"/>
    </source>
</evidence>
<feature type="binding site" evidence="14">
    <location>
        <position position="119"/>
    </location>
    <ligand>
        <name>[4Fe-4S] cluster</name>
        <dbReference type="ChEBI" id="CHEBI:49883"/>
        <note>4Fe-4S-S-AdoMet</note>
    </ligand>
</feature>
<dbReference type="InterPro" id="IPR022462">
    <property type="entry name" value="EpmB"/>
</dbReference>
<dbReference type="InterPro" id="IPR013785">
    <property type="entry name" value="Aldolase_TIM"/>
</dbReference>
<dbReference type="SFLD" id="SFLDG01070">
    <property type="entry name" value="PLP-dependent"/>
    <property type="match status" value="1"/>
</dbReference>
<evidence type="ECO:0000256" key="11">
    <source>
        <dbReference type="ARBA" id="ARBA00023014"/>
    </source>
</evidence>
<evidence type="ECO:0000256" key="14">
    <source>
        <dbReference type="PIRSR" id="PIRSR004911-1"/>
    </source>
</evidence>
<evidence type="ECO:0000256" key="3">
    <source>
        <dbReference type="ARBA" id="ARBA00001966"/>
    </source>
</evidence>
<evidence type="ECO:0000259" key="16">
    <source>
        <dbReference type="PROSITE" id="PS51918"/>
    </source>
</evidence>
<dbReference type="Proteomes" id="UP001225378">
    <property type="component" value="Chromosome"/>
</dbReference>
<dbReference type="GO" id="GO:0051539">
    <property type="term" value="F:4 iron, 4 sulfur cluster binding"/>
    <property type="evidence" value="ECO:0007669"/>
    <property type="project" value="UniProtKB-KW"/>
</dbReference>
<dbReference type="Gene3D" id="3.20.20.70">
    <property type="entry name" value="Aldolase class I"/>
    <property type="match status" value="1"/>
</dbReference>
<dbReference type="GO" id="GO:0016853">
    <property type="term" value="F:isomerase activity"/>
    <property type="evidence" value="ECO:0007669"/>
    <property type="project" value="UniProtKB-KW"/>
</dbReference>
<dbReference type="EMBL" id="CP157743">
    <property type="protein sequence ID" value="XBS18965.1"/>
    <property type="molecule type" value="Genomic_DNA"/>
</dbReference>
<feature type="domain" description="Radical SAM core" evidence="16">
    <location>
        <begin position="98"/>
        <end position="322"/>
    </location>
</feature>
<comment type="cofactor">
    <cofactor evidence="3">
        <name>[4Fe-4S] cluster</name>
        <dbReference type="ChEBI" id="CHEBI:49883"/>
    </cofactor>
</comment>